<feature type="non-terminal residue" evidence="2">
    <location>
        <position position="1"/>
    </location>
</feature>
<dbReference type="InterPro" id="IPR002013">
    <property type="entry name" value="SAC_dom"/>
</dbReference>
<dbReference type="EMBL" id="JAAAIN010002590">
    <property type="protein sequence ID" value="KAG0291809.1"/>
    <property type="molecule type" value="Genomic_DNA"/>
</dbReference>
<dbReference type="GO" id="GO:0046856">
    <property type="term" value="P:phosphatidylinositol dephosphorylation"/>
    <property type="evidence" value="ECO:0007669"/>
    <property type="project" value="TreeGrafter"/>
</dbReference>
<name>A0A9P6UG28_9FUNG</name>
<evidence type="ECO:0000313" key="3">
    <source>
        <dbReference type="Proteomes" id="UP000823405"/>
    </source>
</evidence>
<evidence type="ECO:0000259" key="1">
    <source>
        <dbReference type="PROSITE" id="PS50275"/>
    </source>
</evidence>
<dbReference type="OrthoDB" id="405996at2759"/>
<dbReference type="GO" id="GO:0043812">
    <property type="term" value="F:phosphatidylinositol-4-phosphate phosphatase activity"/>
    <property type="evidence" value="ECO:0007669"/>
    <property type="project" value="TreeGrafter"/>
</dbReference>
<protein>
    <recommendedName>
        <fullName evidence="1">SAC domain-containing protein</fullName>
    </recommendedName>
</protein>
<evidence type="ECO:0000313" key="2">
    <source>
        <dbReference type="EMBL" id="KAG0291809.1"/>
    </source>
</evidence>
<organism evidence="2 3">
    <name type="scientific">Linnemannia gamsii</name>
    <dbReference type="NCBI Taxonomy" id="64522"/>
    <lineage>
        <taxon>Eukaryota</taxon>
        <taxon>Fungi</taxon>
        <taxon>Fungi incertae sedis</taxon>
        <taxon>Mucoromycota</taxon>
        <taxon>Mortierellomycotina</taxon>
        <taxon>Mortierellomycetes</taxon>
        <taxon>Mortierellales</taxon>
        <taxon>Mortierellaceae</taxon>
        <taxon>Linnemannia</taxon>
    </lineage>
</organism>
<accession>A0A9P6UG28</accession>
<dbReference type="GO" id="GO:0005783">
    <property type="term" value="C:endoplasmic reticulum"/>
    <property type="evidence" value="ECO:0007669"/>
    <property type="project" value="TreeGrafter"/>
</dbReference>
<dbReference type="PROSITE" id="PS50275">
    <property type="entry name" value="SAC"/>
    <property type="match status" value="1"/>
</dbReference>
<feature type="domain" description="SAC" evidence="1">
    <location>
        <begin position="124"/>
        <end position="326"/>
    </location>
</feature>
<dbReference type="Proteomes" id="UP000823405">
    <property type="component" value="Unassembled WGS sequence"/>
</dbReference>
<keyword evidence="3" id="KW-1185">Reference proteome</keyword>
<dbReference type="PANTHER" id="PTHR45662">
    <property type="entry name" value="PHOSPHATIDYLINOSITIDE PHOSPHATASE SAC1"/>
    <property type="match status" value="1"/>
</dbReference>
<sequence length="326" mass="36698">MALHSSFKLYTSADTFTLQPINADSSTSSENVVIQRSTGSVQLNSPASAAPSDEEVLTIYGVIGFVRLLAGEYMVVITERSKAGQIGTKDIYKVKDYKVLPLSRNTLALTEAQVGEEASYLSLLHSHLQSGTFNFSYDYELTHSLQRQAELKDNTQPIWERADERFFWNKRLQSKFIDHTTKNKDQDLSKFILPIVNGFAEIKTAEINKKPFTFALISRRSRHRAGTRYFSRGVDADGNVSNFNETEQILVADAGLDGAASALPGGQIFLAHVQTRGSIPIYWTQINNIKYTPKLQIFNNPETENTFRTHFEIQKKFYGPQLVVNL</sequence>
<comment type="caution">
    <text evidence="2">The sequence shown here is derived from an EMBL/GenBank/DDBJ whole genome shotgun (WGS) entry which is preliminary data.</text>
</comment>
<proteinExistence type="predicted"/>
<dbReference type="Pfam" id="PF02383">
    <property type="entry name" value="Syja_N"/>
    <property type="match status" value="1"/>
</dbReference>
<gene>
    <name evidence="2" type="ORF">BGZ97_005783</name>
</gene>
<dbReference type="AlphaFoldDB" id="A0A9P6UG28"/>
<dbReference type="PANTHER" id="PTHR45662:SF2">
    <property type="entry name" value="PHOSPHATIDYLINOSITOL-3-PHOSPHATASE SAC1"/>
    <property type="match status" value="1"/>
</dbReference>
<reference evidence="2" key="1">
    <citation type="journal article" date="2020" name="Fungal Divers.">
        <title>Resolving the Mortierellaceae phylogeny through synthesis of multi-gene phylogenetics and phylogenomics.</title>
        <authorList>
            <person name="Vandepol N."/>
            <person name="Liber J."/>
            <person name="Desiro A."/>
            <person name="Na H."/>
            <person name="Kennedy M."/>
            <person name="Barry K."/>
            <person name="Grigoriev I.V."/>
            <person name="Miller A.N."/>
            <person name="O'Donnell K."/>
            <person name="Stajich J.E."/>
            <person name="Bonito G."/>
        </authorList>
    </citation>
    <scope>NUCLEOTIDE SEQUENCE</scope>
    <source>
        <strain evidence="2">NVP60</strain>
    </source>
</reference>